<dbReference type="InterPro" id="IPR029044">
    <property type="entry name" value="Nucleotide-diphossugar_trans"/>
</dbReference>
<organism evidence="1 2">
    <name type="scientific">Sphingomonas liriopis</name>
    <dbReference type="NCBI Taxonomy" id="2949094"/>
    <lineage>
        <taxon>Bacteria</taxon>
        <taxon>Pseudomonadati</taxon>
        <taxon>Pseudomonadota</taxon>
        <taxon>Alphaproteobacteria</taxon>
        <taxon>Sphingomonadales</taxon>
        <taxon>Sphingomonadaceae</taxon>
        <taxon>Sphingomonas</taxon>
    </lineage>
</organism>
<dbReference type="Pfam" id="PF01501">
    <property type="entry name" value="Glyco_transf_8"/>
    <property type="match status" value="1"/>
</dbReference>
<accession>A0A9X2HUJ8</accession>
<dbReference type="SUPFAM" id="SSF53448">
    <property type="entry name" value="Nucleotide-diphospho-sugar transferases"/>
    <property type="match status" value="1"/>
</dbReference>
<protein>
    <submittedName>
        <fullName evidence="1">Uncharacterized protein</fullName>
    </submittedName>
</protein>
<dbReference type="InterPro" id="IPR050587">
    <property type="entry name" value="GNT1/Glycosyltrans_8"/>
</dbReference>
<dbReference type="EMBL" id="JAMLDY010000021">
    <property type="protein sequence ID" value="MCP3736177.1"/>
    <property type="molecule type" value="Genomic_DNA"/>
</dbReference>
<dbReference type="PANTHER" id="PTHR11183">
    <property type="entry name" value="GLYCOGENIN SUBFAMILY MEMBER"/>
    <property type="match status" value="1"/>
</dbReference>
<keyword evidence="2" id="KW-1185">Reference proteome</keyword>
<dbReference type="Gene3D" id="3.90.550.10">
    <property type="entry name" value="Spore Coat Polysaccharide Biosynthesis Protein SpsA, Chain A"/>
    <property type="match status" value="1"/>
</dbReference>
<dbReference type="GO" id="GO:0016757">
    <property type="term" value="F:glycosyltransferase activity"/>
    <property type="evidence" value="ECO:0007669"/>
    <property type="project" value="InterPro"/>
</dbReference>
<dbReference type="Proteomes" id="UP001139486">
    <property type="component" value="Unassembled WGS sequence"/>
</dbReference>
<name>A0A9X2HUJ8_9SPHN</name>
<dbReference type="InterPro" id="IPR002495">
    <property type="entry name" value="Glyco_trans_8"/>
</dbReference>
<proteinExistence type="predicted"/>
<evidence type="ECO:0000313" key="1">
    <source>
        <dbReference type="EMBL" id="MCP3736177.1"/>
    </source>
</evidence>
<gene>
    <name evidence="1" type="ORF">M9979_15010</name>
</gene>
<sequence length="286" mass="33174">MSQIRRVFMSYEPSYWRGMVCTLGSLTRTAQVPVEVEVLMRRDHVAAFDRLLNGMFRQARDAMTVKTLPMSDAALRECETLQFTDHFKPEICFRLYYFDMSNLTGNALYVDIDTIIHTSIDDIGLSLPTDKPLSARPHDQVGTSIRAIDPDITSYFNSGVMIFNHDTFGKEIAERMRESRTIMRRIHQSSGFLDQDALNLAFRDRWTALPTRFNYMSNDHAPLDRQQGHILHATGSRKPWMLGSRHRFSAEYAQEMRALRYPLLQRYEAGWILQRTTRKIANLLGK</sequence>
<dbReference type="RefSeq" id="WP_254290169.1">
    <property type="nucleotide sequence ID" value="NZ_JAMLDY010000021.1"/>
</dbReference>
<reference evidence="1" key="1">
    <citation type="submission" date="2022-05" db="EMBL/GenBank/DDBJ databases">
        <title>Sphingomonas sp. strain RP10 Genome sequencing and assembly.</title>
        <authorList>
            <person name="Kim I."/>
        </authorList>
    </citation>
    <scope>NUCLEOTIDE SEQUENCE</scope>
    <source>
        <strain evidence="1">RP10</strain>
    </source>
</reference>
<comment type="caution">
    <text evidence="1">The sequence shown here is derived from an EMBL/GenBank/DDBJ whole genome shotgun (WGS) entry which is preliminary data.</text>
</comment>
<dbReference type="AlphaFoldDB" id="A0A9X2HUJ8"/>
<evidence type="ECO:0000313" key="2">
    <source>
        <dbReference type="Proteomes" id="UP001139486"/>
    </source>
</evidence>